<feature type="region of interest" description="Disordered" evidence="1">
    <location>
        <begin position="103"/>
        <end position="129"/>
    </location>
</feature>
<evidence type="ECO:0000256" key="2">
    <source>
        <dbReference type="SAM" id="Phobius"/>
    </source>
</evidence>
<sequence>MARATAVVVAVAVVLVEAVVMVVGVAMAKPMEAMVAKVVAMMGKAVAMVVVMELMAVVAPLEAAMSVVITAEGDGQWRRIVEGGGLMAGGGGREASMVGKWQKARNGGERDMAKDGQGDGRGQRVEGGG</sequence>
<feature type="chain" id="PRO_5017406700" evidence="3">
    <location>
        <begin position="19"/>
        <end position="129"/>
    </location>
</feature>
<comment type="caution">
    <text evidence="4">The sequence shown here is derived from an EMBL/GenBank/DDBJ whole genome shotgun (WGS) entry which is preliminary data.</text>
</comment>
<dbReference type="Gramene" id="GBG81630">
    <property type="protein sequence ID" value="GBG81630"/>
    <property type="gene ID" value="CBR_g32623"/>
</dbReference>
<gene>
    <name evidence="4" type="ORF">CBR_g32623</name>
</gene>
<keyword evidence="2" id="KW-1133">Transmembrane helix</keyword>
<evidence type="ECO:0000313" key="5">
    <source>
        <dbReference type="Proteomes" id="UP000265515"/>
    </source>
</evidence>
<reference evidence="4 5" key="1">
    <citation type="journal article" date="2018" name="Cell">
        <title>The Chara Genome: Secondary Complexity and Implications for Plant Terrestrialization.</title>
        <authorList>
            <person name="Nishiyama T."/>
            <person name="Sakayama H."/>
            <person name="Vries J.D."/>
            <person name="Buschmann H."/>
            <person name="Saint-Marcoux D."/>
            <person name="Ullrich K.K."/>
            <person name="Haas F.B."/>
            <person name="Vanderstraeten L."/>
            <person name="Becker D."/>
            <person name="Lang D."/>
            <person name="Vosolsobe S."/>
            <person name="Rombauts S."/>
            <person name="Wilhelmsson P.K.I."/>
            <person name="Janitza P."/>
            <person name="Kern R."/>
            <person name="Heyl A."/>
            <person name="Rumpler F."/>
            <person name="Villalobos L.I.A.C."/>
            <person name="Clay J.M."/>
            <person name="Skokan R."/>
            <person name="Toyoda A."/>
            <person name="Suzuki Y."/>
            <person name="Kagoshima H."/>
            <person name="Schijlen E."/>
            <person name="Tajeshwar N."/>
            <person name="Catarino B."/>
            <person name="Hetherington A.J."/>
            <person name="Saltykova A."/>
            <person name="Bonnot C."/>
            <person name="Breuninger H."/>
            <person name="Symeonidi A."/>
            <person name="Radhakrishnan G.V."/>
            <person name="Van Nieuwerburgh F."/>
            <person name="Deforce D."/>
            <person name="Chang C."/>
            <person name="Karol K.G."/>
            <person name="Hedrich R."/>
            <person name="Ulvskov P."/>
            <person name="Glockner G."/>
            <person name="Delwiche C.F."/>
            <person name="Petrasek J."/>
            <person name="Van de Peer Y."/>
            <person name="Friml J."/>
            <person name="Beilby M."/>
            <person name="Dolan L."/>
            <person name="Kohara Y."/>
            <person name="Sugano S."/>
            <person name="Fujiyama A."/>
            <person name="Delaux P.-M."/>
            <person name="Quint M."/>
            <person name="TheiBen G."/>
            <person name="Hagemann M."/>
            <person name="Harholt J."/>
            <person name="Dunand C."/>
            <person name="Zachgo S."/>
            <person name="Langdale J."/>
            <person name="Maumus F."/>
            <person name="Straeten D.V.D."/>
            <person name="Gould S.B."/>
            <person name="Rensing S.A."/>
        </authorList>
    </citation>
    <scope>NUCLEOTIDE SEQUENCE [LARGE SCALE GENOMIC DNA]</scope>
    <source>
        <strain evidence="4 5">S276</strain>
    </source>
</reference>
<dbReference type="AlphaFoldDB" id="A0A388LH14"/>
<keyword evidence="3" id="KW-0732">Signal</keyword>
<protein>
    <submittedName>
        <fullName evidence="4">Uncharacterized protein</fullName>
    </submittedName>
</protein>
<name>A0A388LH14_CHABU</name>
<proteinExistence type="predicted"/>
<feature type="compositionally biased region" description="Basic and acidic residues" evidence="1">
    <location>
        <begin position="106"/>
        <end position="129"/>
    </location>
</feature>
<dbReference type="Proteomes" id="UP000265515">
    <property type="component" value="Unassembled WGS sequence"/>
</dbReference>
<keyword evidence="2" id="KW-0472">Membrane</keyword>
<feature type="transmembrane region" description="Helical" evidence="2">
    <location>
        <begin position="38"/>
        <end position="59"/>
    </location>
</feature>
<dbReference type="EMBL" id="BFEA01000381">
    <property type="protein sequence ID" value="GBG81630.1"/>
    <property type="molecule type" value="Genomic_DNA"/>
</dbReference>
<keyword evidence="5" id="KW-1185">Reference proteome</keyword>
<keyword evidence="2" id="KW-0812">Transmembrane</keyword>
<accession>A0A388LH14</accession>
<evidence type="ECO:0000313" key="4">
    <source>
        <dbReference type="EMBL" id="GBG81630.1"/>
    </source>
</evidence>
<feature type="signal peptide" evidence="3">
    <location>
        <begin position="1"/>
        <end position="18"/>
    </location>
</feature>
<evidence type="ECO:0000256" key="3">
    <source>
        <dbReference type="SAM" id="SignalP"/>
    </source>
</evidence>
<evidence type="ECO:0000256" key="1">
    <source>
        <dbReference type="SAM" id="MobiDB-lite"/>
    </source>
</evidence>
<organism evidence="4 5">
    <name type="scientific">Chara braunii</name>
    <name type="common">Braun's stonewort</name>
    <dbReference type="NCBI Taxonomy" id="69332"/>
    <lineage>
        <taxon>Eukaryota</taxon>
        <taxon>Viridiplantae</taxon>
        <taxon>Streptophyta</taxon>
        <taxon>Charophyceae</taxon>
        <taxon>Charales</taxon>
        <taxon>Characeae</taxon>
        <taxon>Chara</taxon>
    </lineage>
</organism>